<dbReference type="STRING" id="1385369.N825_35585"/>
<dbReference type="SUPFAM" id="SSF54427">
    <property type="entry name" value="NTF2-like"/>
    <property type="match status" value="1"/>
</dbReference>
<dbReference type="OrthoDB" id="9798618at2"/>
<dbReference type="PANTHER" id="PTHR10721:SF1">
    <property type="entry name" value="MITOCHONDRIAL IMPORT INNER MEMBRANE TRANSLOCASE SUBUNIT TIM44"/>
    <property type="match status" value="1"/>
</dbReference>
<feature type="region of interest" description="Disordered" evidence="5">
    <location>
        <begin position="33"/>
        <end position="78"/>
    </location>
</feature>
<accession>W9H3F3</accession>
<dbReference type="RefSeq" id="WP_037451529.1">
    <property type="nucleotide sequence ID" value="NZ_AVFL01000007.1"/>
</dbReference>
<dbReference type="GO" id="GO:0030150">
    <property type="term" value="P:protein import into mitochondrial matrix"/>
    <property type="evidence" value="ECO:0007669"/>
    <property type="project" value="TreeGrafter"/>
</dbReference>
<keyword evidence="3" id="KW-0809">Transit peptide</keyword>
<sequence length="234" mass="25804">MGEGFYFIDILIFAMIAAFLVYRLRGVLGRRNGEERQRPNPYSPRTGQEGGDNVVTLPDRGVDRGADRGRAPVDVVPPAPDEPYSLAAGVAHIQTADPTFEEKSFVQGGRAAFEMIVTAFAHGDTPTLRPLLSDDVYDNFAAAIRSRQAAGESLETQVVAIRDADVIEARMEGRTAFVTIKFVSEQINVTRDKTGAVIEGDPEQPLEVVDIWTFARNTRSRNPNWTLIETRVPN</sequence>
<dbReference type="GO" id="GO:0016020">
    <property type="term" value="C:membrane"/>
    <property type="evidence" value="ECO:0007669"/>
    <property type="project" value="UniProtKB-SubCell"/>
</dbReference>
<evidence type="ECO:0000256" key="6">
    <source>
        <dbReference type="SAM" id="Phobius"/>
    </source>
</evidence>
<evidence type="ECO:0000313" key="9">
    <source>
        <dbReference type="Proteomes" id="UP000019486"/>
    </source>
</evidence>
<dbReference type="Gene3D" id="3.10.450.240">
    <property type="match status" value="1"/>
</dbReference>
<dbReference type="Proteomes" id="UP000019486">
    <property type="component" value="Unassembled WGS sequence"/>
</dbReference>
<comment type="subcellular location">
    <subcellularLocation>
        <location evidence="1">Membrane</location>
    </subcellularLocation>
</comment>
<gene>
    <name evidence="8" type="ORF">N825_35585</name>
</gene>
<evidence type="ECO:0000259" key="7">
    <source>
        <dbReference type="SMART" id="SM00978"/>
    </source>
</evidence>
<dbReference type="PANTHER" id="PTHR10721">
    <property type="entry name" value="MITOCHONDRIAL IMPORT INNER MEMBRANE TRANSLOCASE SUBUNIT TIM44"/>
    <property type="match status" value="1"/>
</dbReference>
<evidence type="ECO:0000256" key="1">
    <source>
        <dbReference type="ARBA" id="ARBA00004370"/>
    </source>
</evidence>
<evidence type="ECO:0000256" key="3">
    <source>
        <dbReference type="ARBA" id="ARBA00022946"/>
    </source>
</evidence>
<dbReference type="AlphaFoldDB" id="W9H3F3"/>
<dbReference type="InterPro" id="IPR016985">
    <property type="entry name" value="UCP031890_Tim44-rel"/>
</dbReference>
<dbReference type="NCBIfam" id="NF033779">
    <property type="entry name" value="Tim44_TimA_adap"/>
    <property type="match status" value="1"/>
</dbReference>
<keyword evidence="6" id="KW-1133">Transmembrane helix</keyword>
<keyword evidence="6" id="KW-0812">Transmembrane</keyword>
<evidence type="ECO:0000256" key="5">
    <source>
        <dbReference type="SAM" id="MobiDB-lite"/>
    </source>
</evidence>
<protein>
    <submittedName>
        <fullName evidence="8">Mitochondrial import inner membrane translocase</fullName>
    </submittedName>
</protein>
<keyword evidence="9" id="KW-1185">Reference proteome</keyword>
<feature type="transmembrane region" description="Helical" evidence="6">
    <location>
        <begin position="6"/>
        <end position="24"/>
    </location>
</feature>
<evidence type="ECO:0000256" key="4">
    <source>
        <dbReference type="ARBA" id="ARBA00023136"/>
    </source>
</evidence>
<dbReference type="PATRIC" id="fig|1385369.3.peg.2480"/>
<evidence type="ECO:0000313" key="8">
    <source>
        <dbReference type="EMBL" id="EWY40589.1"/>
    </source>
</evidence>
<proteinExistence type="inferred from homology"/>
<dbReference type="Pfam" id="PF04280">
    <property type="entry name" value="Tim44"/>
    <property type="match status" value="1"/>
</dbReference>
<comment type="similarity">
    <text evidence="2">Belongs to the Tim44 family.</text>
</comment>
<feature type="compositionally biased region" description="Basic and acidic residues" evidence="5">
    <location>
        <begin position="60"/>
        <end position="71"/>
    </location>
</feature>
<dbReference type="InterPro" id="IPR032710">
    <property type="entry name" value="NTF2-like_dom_sf"/>
</dbReference>
<dbReference type="GO" id="GO:0051087">
    <property type="term" value="F:protein-folding chaperone binding"/>
    <property type="evidence" value="ECO:0007669"/>
    <property type="project" value="TreeGrafter"/>
</dbReference>
<keyword evidence="4 6" id="KW-0472">Membrane</keyword>
<dbReference type="PIRSF" id="PIRSF031890">
    <property type="entry name" value="UCP031890_transporter_Tim44"/>
    <property type="match status" value="1"/>
</dbReference>
<comment type="caution">
    <text evidence="8">The sequence shown here is derived from an EMBL/GenBank/DDBJ whole genome shotgun (WGS) entry which is preliminary data.</text>
</comment>
<dbReference type="InterPro" id="IPR007379">
    <property type="entry name" value="Tim44-like_dom"/>
</dbReference>
<organism evidence="8 9">
    <name type="scientific">Skermanella stibiiresistens SB22</name>
    <dbReference type="NCBI Taxonomy" id="1385369"/>
    <lineage>
        <taxon>Bacteria</taxon>
        <taxon>Pseudomonadati</taxon>
        <taxon>Pseudomonadota</taxon>
        <taxon>Alphaproteobacteria</taxon>
        <taxon>Rhodospirillales</taxon>
        <taxon>Azospirillaceae</taxon>
        <taxon>Skermanella</taxon>
    </lineage>
</organism>
<feature type="domain" description="Tim44-like" evidence="7">
    <location>
        <begin position="86"/>
        <end position="232"/>
    </location>
</feature>
<dbReference type="SMART" id="SM00978">
    <property type="entry name" value="Tim44"/>
    <property type="match status" value="1"/>
</dbReference>
<dbReference type="EMBL" id="AVFL01000007">
    <property type="protein sequence ID" value="EWY40589.1"/>
    <property type="molecule type" value="Genomic_DNA"/>
</dbReference>
<dbReference type="InterPro" id="IPR039544">
    <property type="entry name" value="Tim44-like"/>
</dbReference>
<name>W9H3F3_9PROT</name>
<reference evidence="8 9" key="1">
    <citation type="submission" date="2013-08" db="EMBL/GenBank/DDBJ databases">
        <title>The genome sequence of Skermanella stibiiresistens.</title>
        <authorList>
            <person name="Zhu W."/>
            <person name="Wang G."/>
        </authorList>
    </citation>
    <scope>NUCLEOTIDE SEQUENCE [LARGE SCALE GENOMIC DNA]</scope>
    <source>
        <strain evidence="8 9">SB22</strain>
    </source>
</reference>
<evidence type="ECO:0000256" key="2">
    <source>
        <dbReference type="ARBA" id="ARBA00009597"/>
    </source>
</evidence>